<evidence type="ECO:0000313" key="3">
    <source>
        <dbReference type="Proteomes" id="UP000516105"/>
    </source>
</evidence>
<name>A0ABX6TB19_9SPHN</name>
<keyword evidence="3" id="KW-1185">Reference proteome</keyword>
<protein>
    <submittedName>
        <fullName evidence="2">Uncharacterized protein</fullName>
    </submittedName>
</protein>
<dbReference type="RefSeq" id="WP_187708861.1">
    <property type="nucleotide sequence ID" value="NZ_CP060782.1"/>
</dbReference>
<gene>
    <name evidence="2" type="ORF">H9L14_00935</name>
</gene>
<keyword evidence="1" id="KW-0732">Signal</keyword>
<dbReference type="PROSITE" id="PS51257">
    <property type="entry name" value="PROKAR_LIPOPROTEIN"/>
    <property type="match status" value="1"/>
</dbReference>
<accession>A0ABX6TB19</accession>
<reference evidence="2 3" key="1">
    <citation type="submission" date="2020-08" db="EMBL/GenBank/DDBJ databases">
        <title>Genome sequence of Sphingomonas sediminicola KACC 15039T.</title>
        <authorList>
            <person name="Hyun D.-W."/>
            <person name="Bae J.-W."/>
        </authorList>
    </citation>
    <scope>NUCLEOTIDE SEQUENCE [LARGE SCALE GENOMIC DNA]</scope>
    <source>
        <strain evidence="2 3">KACC 15039</strain>
    </source>
</reference>
<sequence length="116" mass="12875">MNKSLLFLSLVATAAPAQATGGLACRTSGARPIEVSLVIGHSAVQSMVSARLRDNDRDVRVVIAQSWLDPSELRIDLVDPNAMRREARLLAKKNGRFYDGSIWRGGQRRWVRCREA</sequence>
<proteinExistence type="predicted"/>
<evidence type="ECO:0000256" key="1">
    <source>
        <dbReference type="SAM" id="SignalP"/>
    </source>
</evidence>
<evidence type="ECO:0000313" key="2">
    <source>
        <dbReference type="EMBL" id="QNP45908.1"/>
    </source>
</evidence>
<organism evidence="2 3">
    <name type="scientific">Sphingomonas sediminicola</name>
    <dbReference type="NCBI Taxonomy" id="386874"/>
    <lineage>
        <taxon>Bacteria</taxon>
        <taxon>Pseudomonadati</taxon>
        <taxon>Pseudomonadota</taxon>
        <taxon>Alphaproteobacteria</taxon>
        <taxon>Sphingomonadales</taxon>
        <taxon>Sphingomonadaceae</taxon>
        <taxon>Sphingomonas</taxon>
    </lineage>
</organism>
<dbReference type="Proteomes" id="UP000516105">
    <property type="component" value="Chromosome"/>
</dbReference>
<feature type="chain" id="PRO_5047034337" evidence="1">
    <location>
        <begin position="20"/>
        <end position="116"/>
    </location>
</feature>
<dbReference type="EMBL" id="CP060782">
    <property type="protein sequence ID" value="QNP45908.1"/>
    <property type="molecule type" value="Genomic_DNA"/>
</dbReference>
<feature type="signal peptide" evidence="1">
    <location>
        <begin position="1"/>
        <end position="19"/>
    </location>
</feature>